<dbReference type="Proteomes" id="UP001302812">
    <property type="component" value="Unassembled WGS sequence"/>
</dbReference>
<evidence type="ECO:0000313" key="2">
    <source>
        <dbReference type="Proteomes" id="UP001302812"/>
    </source>
</evidence>
<sequence length="155" mass="17773">MQYQGNSKEVRTLLSRSHMYDAADRSLQCINSKHGEKAQNCTEVFEPQTSYSLTLSNFLLAFRSRLDIPFASQNVVHDWFSRMATQCQTTMHLIAKTTMVLGLQSGMASSFVKYPRSRSPRESHDERRPLTAEAGMLAQDRMFFSCFPKVLEHQN</sequence>
<dbReference type="RefSeq" id="XP_064669481.1">
    <property type="nucleotide sequence ID" value="XM_064808577.1"/>
</dbReference>
<name>A0AAN6TCL3_9PEZI</name>
<dbReference type="AlphaFoldDB" id="A0AAN6TCL3"/>
<comment type="caution">
    <text evidence="1">The sequence shown here is derived from an EMBL/GenBank/DDBJ whole genome shotgun (WGS) entry which is preliminary data.</text>
</comment>
<dbReference type="GeneID" id="89932700"/>
<reference evidence="1" key="1">
    <citation type="journal article" date="2023" name="Mol. Phylogenet. Evol.">
        <title>Genome-scale phylogeny and comparative genomics of the fungal order Sordariales.</title>
        <authorList>
            <person name="Hensen N."/>
            <person name="Bonometti L."/>
            <person name="Westerberg I."/>
            <person name="Brannstrom I.O."/>
            <person name="Guillou S."/>
            <person name="Cros-Aarteil S."/>
            <person name="Calhoun S."/>
            <person name="Haridas S."/>
            <person name="Kuo A."/>
            <person name="Mondo S."/>
            <person name="Pangilinan J."/>
            <person name="Riley R."/>
            <person name="LaButti K."/>
            <person name="Andreopoulos B."/>
            <person name="Lipzen A."/>
            <person name="Chen C."/>
            <person name="Yan M."/>
            <person name="Daum C."/>
            <person name="Ng V."/>
            <person name="Clum A."/>
            <person name="Steindorff A."/>
            <person name="Ohm R.A."/>
            <person name="Martin F."/>
            <person name="Silar P."/>
            <person name="Natvig D.O."/>
            <person name="Lalanne C."/>
            <person name="Gautier V."/>
            <person name="Ament-Velasquez S.L."/>
            <person name="Kruys A."/>
            <person name="Hutchinson M.I."/>
            <person name="Powell A.J."/>
            <person name="Barry K."/>
            <person name="Miller A.N."/>
            <person name="Grigoriev I.V."/>
            <person name="Debuchy R."/>
            <person name="Gladieux P."/>
            <person name="Hiltunen Thoren M."/>
            <person name="Johannesson H."/>
        </authorList>
    </citation>
    <scope>NUCLEOTIDE SEQUENCE</scope>
    <source>
        <strain evidence="1">CBS 508.74</strain>
    </source>
</reference>
<protein>
    <submittedName>
        <fullName evidence="1">Uncharacterized protein</fullName>
    </submittedName>
</protein>
<accession>A0AAN6TCL3</accession>
<organism evidence="1 2">
    <name type="scientific">Canariomyces notabilis</name>
    <dbReference type="NCBI Taxonomy" id="2074819"/>
    <lineage>
        <taxon>Eukaryota</taxon>
        <taxon>Fungi</taxon>
        <taxon>Dikarya</taxon>
        <taxon>Ascomycota</taxon>
        <taxon>Pezizomycotina</taxon>
        <taxon>Sordariomycetes</taxon>
        <taxon>Sordariomycetidae</taxon>
        <taxon>Sordariales</taxon>
        <taxon>Chaetomiaceae</taxon>
        <taxon>Canariomyces</taxon>
    </lineage>
</organism>
<proteinExistence type="predicted"/>
<dbReference type="EMBL" id="MU853344">
    <property type="protein sequence ID" value="KAK4111911.1"/>
    <property type="molecule type" value="Genomic_DNA"/>
</dbReference>
<evidence type="ECO:0000313" key="1">
    <source>
        <dbReference type="EMBL" id="KAK4111911.1"/>
    </source>
</evidence>
<keyword evidence="2" id="KW-1185">Reference proteome</keyword>
<gene>
    <name evidence="1" type="ORF">N656DRAFT_128662</name>
</gene>
<reference evidence="1" key="2">
    <citation type="submission" date="2023-05" db="EMBL/GenBank/DDBJ databases">
        <authorList>
            <consortium name="Lawrence Berkeley National Laboratory"/>
            <person name="Steindorff A."/>
            <person name="Hensen N."/>
            <person name="Bonometti L."/>
            <person name="Westerberg I."/>
            <person name="Brannstrom I.O."/>
            <person name="Guillou S."/>
            <person name="Cros-Aarteil S."/>
            <person name="Calhoun S."/>
            <person name="Haridas S."/>
            <person name="Kuo A."/>
            <person name="Mondo S."/>
            <person name="Pangilinan J."/>
            <person name="Riley R."/>
            <person name="Labutti K."/>
            <person name="Andreopoulos B."/>
            <person name="Lipzen A."/>
            <person name="Chen C."/>
            <person name="Yanf M."/>
            <person name="Daum C."/>
            <person name="Ng V."/>
            <person name="Clum A."/>
            <person name="Ohm R."/>
            <person name="Martin F."/>
            <person name="Silar P."/>
            <person name="Natvig D."/>
            <person name="Lalanne C."/>
            <person name="Gautier V."/>
            <person name="Ament-Velasquez S.L."/>
            <person name="Kruys A."/>
            <person name="Hutchinson M.I."/>
            <person name="Powell A.J."/>
            <person name="Barry K."/>
            <person name="Miller A.N."/>
            <person name="Grigoriev I.V."/>
            <person name="Debuchy R."/>
            <person name="Gladieux P."/>
            <person name="Thoren M.H."/>
            <person name="Johannesson H."/>
        </authorList>
    </citation>
    <scope>NUCLEOTIDE SEQUENCE</scope>
    <source>
        <strain evidence="1">CBS 508.74</strain>
    </source>
</reference>